<reference evidence="2" key="1">
    <citation type="submission" date="2023-01" db="EMBL/GenBank/DDBJ databases">
        <title>Genome assembly of the deep-sea coral Lophelia pertusa.</title>
        <authorList>
            <person name="Herrera S."/>
            <person name="Cordes E."/>
        </authorList>
    </citation>
    <scope>NUCLEOTIDE SEQUENCE</scope>
    <source>
        <strain evidence="2">USNM1676648</strain>
        <tissue evidence="2">Polyp</tissue>
    </source>
</reference>
<name>A0A9X0D8J5_9CNID</name>
<feature type="coiled-coil region" evidence="1">
    <location>
        <begin position="52"/>
        <end position="79"/>
    </location>
</feature>
<proteinExistence type="predicted"/>
<protein>
    <submittedName>
        <fullName evidence="2">Uncharacterized protein</fullName>
    </submittedName>
</protein>
<comment type="caution">
    <text evidence="2">The sequence shown here is derived from an EMBL/GenBank/DDBJ whole genome shotgun (WGS) entry which is preliminary data.</text>
</comment>
<evidence type="ECO:0000256" key="1">
    <source>
        <dbReference type="SAM" id="Coils"/>
    </source>
</evidence>
<keyword evidence="1" id="KW-0175">Coiled coil</keyword>
<dbReference type="AlphaFoldDB" id="A0A9X0D8J5"/>
<gene>
    <name evidence="2" type="ORF">OS493_019419</name>
</gene>
<dbReference type="Proteomes" id="UP001163046">
    <property type="component" value="Unassembled WGS sequence"/>
</dbReference>
<evidence type="ECO:0000313" key="3">
    <source>
        <dbReference type="Proteomes" id="UP001163046"/>
    </source>
</evidence>
<dbReference type="OrthoDB" id="5977850at2759"/>
<organism evidence="2 3">
    <name type="scientific">Desmophyllum pertusum</name>
    <dbReference type="NCBI Taxonomy" id="174260"/>
    <lineage>
        <taxon>Eukaryota</taxon>
        <taxon>Metazoa</taxon>
        <taxon>Cnidaria</taxon>
        <taxon>Anthozoa</taxon>
        <taxon>Hexacorallia</taxon>
        <taxon>Scleractinia</taxon>
        <taxon>Caryophylliina</taxon>
        <taxon>Caryophylliidae</taxon>
        <taxon>Desmophyllum</taxon>
    </lineage>
</organism>
<keyword evidence="3" id="KW-1185">Reference proteome</keyword>
<accession>A0A9X0D8J5</accession>
<dbReference type="EMBL" id="MU825407">
    <property type="protein sequence ID" value="KAJ7391287.1"/>
    <property type="molecule type" value="Genomic_DNA"/>
</dbReference>
<sequence length="242" mass="26260">MADQVLPRPPALDAALDAVPAVEPTAEIPDPLPNPLPAAALGPEPAPALAAMDEVAARMKVLEDKIKSLEQLKTLESAESALAALRRHINRPAAMFDKYEAVELLQSLVRLARNESHQKAYEYAAAIDKIRARMDSLDDMQLQRLFLGLLGDPVRAKFAKEVTTILKGVGKARPTPPASYGPPMRRPAPYPAHAQVQCYRCLKWDMSLAHAVVHQLGDSLVGPALEACSFSVSSHIWASLPQ</sequence>
<evidence type="ECO:0000313" key="2">
    <source>
        <dbReference type="EMBL" id="KAJ7391287.1"/>
    </source>
</evidence>